<proteinExistence type="predicted"/>
<dbReference type="AlphaFoldDB" id="A0A0N9NFB6"/>
<dbReference type="KEGG" id="goq:ACH46_04940"/>
<dbReference type="STRING" id="1136941.ACH46_04940"/>
<protein>
    <submittedName>
        <fullName evidence="2">Uncharacterized protein</fullName>
    </submittedName>
</protein>
<dbReference type="Proteomes" id="UP000063789">
    <property type="component" value="Chromosome"/>
</dbReference>
<sequence>MVGRAERNKDLVQDVVENTAHRVGNIASIITSAVADVAREIGELVTDGFEMREASKAARRDAAPVPHPKSQPEEQDSLNGYDSEGDDESDDADSEDD</sequence>
<feature type="region of interest" description="Disordered" evidence="1">
    <location>
        <begin position="54"/>
        <end position="97"/>
    </location>
</feature>
<name>A0A0N9NFB6_9ACTN</name>
<keyword evidence="3" id="KW-1185">Reference proteome</keyword>
<reference evidence="2 3" key="2">
    <citation type="journal article" date="2017" name="Int. J. Syst. Evol. Microbiol.">
        <title>Gordonia phthalatica sp. nov., a di-n-butyl phthalate-degrading bacterium isolated from activated sludge.</title>
        <authorList>
            <person name="Jin D."/>
            <person name="Kong X."/>
            <person name="Jia M."/>
            <person name="Yu X."/>
            <person name="Wang X."/>
            <person name="Zhuang X."/>
            <person name="Deng Y."/>
            <person name="Bai Z."/>
        </authorList>
    </citation>
    <scope>NUCLEOTIDE SEQUENCE [LARGE SCALE GENOMIC DNA]</scope>
    <source>
        <strain evidence="2 3">QH-11</strain>
    </source>
</reference>
<reference evidence="3" key="1">
    <citation type="submission" date="2015-06" db="EMBL/GenBank/DDBJ databases">
        <title>Complete genome sequence and metabolic analysis of phthalate degradation pathway in Gordonia sp. QH-11.</title>
        <authorList>
            <person name="Jin D."/>
            <person name="Kong X."/>
            <person name="Bai Z."/>
        </authorList>
    </citation>
    <scope>NUCLEOTIDE SEQUENCE [LARGE SCALE GENOMIC DNA]</scope>
    <source>
        <strain evidence="3">QH-11</strain>
    </source>
</reference>
<dbReference type="RefSeq" id="WP_062391942.1">
    <property type="nucleotide sequence ID" value="NZ_CP011853.1"/>
</dbReference>
<feature type="compositionally biased region" description="Acidic residues" evidence="1">
    <location>
        <begin position="83"/>
        <end position="97"/>
    </location>
</feature>
<evidence type="ECO:0000313" key="2">
    <source>
        <dbReference type="EMBL" id="ALG83977.1"/>
    </source>
</evidence>
<organism evidence="2 3">
    <name type="scientific">Gordonia phthalatica</name>
    <dbReference type="NCBI Taxonomy" id="1136941"/>
    <lineage>
        <taxon>Bacteria</taxon>
        <taxon>Bacillati</taxon>
        <taxon>Actinomycetota</taxon>
        <taxon>Actinomycetes</taxon>
        <taxon>Mycobacteriales</taxon>
        <taxon>Gordoniaceae</taxon>
        <taxon>Gordonia</taxon>
    </lineage>
</organism>
<evidence type="ECO:0000256" key="1">
    <source>
        <dbReference type="SAM" id="MobiDB-lite"/>
    </source>
</evidence>
<dbReference type="PATRIC" id="fig|1136941.3.peg.1010"/>
<accession>A0A0N9NFB6</accession>
<dbReference type="EMBL" id="CP011853">
    <property type="protein sequence ID" value="ALG83977.1"/>
    <property type="molecule type" value="Genomic_DNA"/>
</dbReference>
<gene>
    <name evidence="2" type="ORF">ACH46_04940</name>
</gene>
<dbReference type="OrthoDB" id="4774779at2"/>
<evidence type="ECO:0000313" key="3">
    <source>
        <dbReference type="Proteomes" id="UP000063789"/>
    </source>
</evidence>